<evidence type="ECO:0000313" key="2">
    <source>
        <dbReference type="Proteomes" id="UP000241769"/>
    </source>
</evidence>
<dbReference type="SUPFAM" id="SSF56112">
    <property type="entry name" value="Protein kinase-like (PK-like)"/>
    <property type="match status" value="1"/>
</dbReference>
<evidence type="ECO:0008006" key="3">
    <source>
        <dbReference type="Google" id="ProtNLM"/>
    </source>
</evidence>
<dbReference type="EMBL" id="MDYQ01000082">
    <property type="protein sequence ID" value="PRP83416.1"/>
    <property type="molecule type" value="Genomic_DNA"/>
</dbReference>
<accession>A0A2P6NHH6</accession>
<dbReference type="InterPro" id="IPR011009">
    <property type="entry name" value="Kinase-like_dom_sf"/>
</dbReference>
<dbReference type="AlphaFoldDB" id="A0A2P6NHH6"/>
<sequence length="122" mass="13371">MSPREIRRDVDLGILVAVGILQNLKVHPNIVTFMGCPSHPNLCHSSPVTTVVSESSQNSVPTQQIGPIKWMSPEAILHSQYSTKSDARQVDEPWAEMDAISVAMHVVASPKSLRALSLFSLR</sequence>
<protein>
    <recommendedName>
        <fullName evidence="3">Protein kinase domain-containing protein</fullName>
    </recommendedName>
</protein>
<name>A0A2P6NHH6_9EUKA</name>
<reference evidence="1 2" key="1">
    <citation type="journal article" date="2018" name="Genome Biol. Evol.">
        <title>Multiple Roots of Fruiting Body Formation in Amoebozoa.</title>
        <authorList>
            <person name="Hillmann F."/>
            <person name="Forbes G."/>
            <person name="Novohradska S."/>
            <person name="Ferling I."/>
            <person name="Riege K."/>
            <person name="Groth M."/>
            <person name="Westermann M."/>
            <person name="Marz M."/>
            <person name="Spaller T."/>
            <person name="Winckler T."/>
            <person name="Schaap P."/>
            <person name="Glockner G."/>
        </authorList>
    </citation>
    <scope>NUCLEOTIDE SEQUENCE [LARGE SCALE GENOMIC DNA]</scope>
    <source>
        <strain evidence="1 2">Jena</strain>
    </source>
</reference>
<keyword evidence="2" id="KW-1185">Reference proteome</keyword>
<gene>
    <name evidence="1" type="ORF">PROFUN_09189</name>
</gene>
<dbReference type="OrthoDB" id="3256376at2759"/>
<proteinExistence type="predicted"/>
<dbReference type="InParanoid" id="A0A2P6NHH6"/>
<comment type="caution">
    <text evidence="1">The sequence shown here is derived from an EMBL/GenBank/DDBJ whole genome shotgun (WGS) entry which is preliminary data.</text>
</comment>
<dbReference type="Proteomes" id="UP000241769">
    <property type="component" value="Unassembled WGS sequence"/>
</dbReference>
<organism evidence="1 2">
    <name type="scientific">Planoprotostelium fungivorum</name>
    <dbReference type="NCBI Taxonomy" id="1890364"/>
    <lineage>
        <taxon>Eukaryota</taxon>
        <taxon>Amoebozoa</taxon>
        <taxon>Evosea</taxon>
        <taxon>Variosea</taxon>
        <taxon>Cavosteliida</taxon>
        <taxon>Cavosteliaceae</taxon>
        <taxon>Planoprotostelium</taxon>
    </lineage>
</organism>
<dbReference type="Gene3D" id="1.10.510.10">
    <property type="entry name" value="Transferase(Phosphotransferase) domain 1"/>
    <property type="match status" value="1"/>
</dbReference>
<evidence type="ECO:0000313" key="1">
    <source>
        <dbReference type="EMBL" id="PRP83416.1"/>
    </source>
</evidence>